<dbReference type="OrthoDB" id="945227at2"/>
<keyword evidence="1" id="KW-0560">Oxidoreductase</keyword>
<dbReference type="GO" id="GO:0005886">
    <property type="term" value="C:plasma membrane"/>
    <property type="evidence" value="ECO:0007669"/>
    <property type="project" value="UniProtKB-SubCell"/>
</dbReference>
<comment type="cofactor">
    <cofactor evidence="1">
        <name>Fe(2+)</name>
        <dbReference type="ChEBI" id="CHEBI:29033"/>
    </cofactor>
</comment>
<keyword evidence="2" id="KW-0503">Monooxygenase</keyword>
<dbReference type="EC" id="1.13.11.63" evidence="1"/>
<comment type="similarity">
    <text evidence="1">Belongs to the Brp/Blh beta-carotene diooxygenase family.</text>
</comment>
<dbReference type="GO" id="GO:0005506">
    <property type="term" value="F:iron ion binding"/>
    <property type="evidence" value="ECO:0007669"/>
    <property type="project" value="UniProtKB-UniRule"/>
</dbReference>
<comment type="function">
    <text evidence="1">Catalyzes the cleavage of beta-carotene at its central double bond (15,15') to yield two molecules of all-trans-retinal.</text>
</comment>
<feature type="transmembrane region" description="Helical" evidence="1">
    <location>
        <begin position="79"/>
        <end position="107"/>
    </location>
</feature>
<comment type="catalytic activity">
    <reaction evidence="1">
        <text>all-trans-beta-carotene + O2 = 2 all-trans-retinal</text>
        <dbReference type="Rhea" id="RHEA:32887"/>
        <dbReference type="ChEBI" id="CHEBI:15379"/>
        <dbReference type="ChEBI" id="CHEBI:17579"/>
        <dbReference type="ChEBI" id="CHEBI:17898"/>
        <dbReference type="EC" id="1.13.11.63"/>
    </reaction>
</comment>
<keyword evidence="1" id="KW-1133">Transmembrane helix</keyword>
<keyword evidence="1" id="KW-1003">Cell membrane</keyword>
<keyword evidence="1" id="KW-0472">Membrane</keyword>
<dbReference type="GO" id="GO:0016121">
    <property type="term" value="P:carotene catabolic process"/>
    <property type="evidence" value="ECO:0007669"/>
    <property type="project" value="UniProtKB-UniRule"/>
</dbReference>
<gene>
    <name evidence="2" type="ORF">SAMN04490243_2729</name>
</gene>
<comment type="subcellular location">
    <subcellularLocation>
        <location evidence="1">Cell membrane</location>
        <topology evidence="1">Multi-pass membrane protein</topology>
    </subcellularLocation>
</comment>
<dbReference type="EMBL" id="FOYQ01000002">
    <property type="protein sequence ID" value="SFR53653.1"/>
    <property type="molecule type" value="Genomic_DNA"/>
</dbReference>
<feature type="transmembrane region" description="Helical" evidence="1">
    <location>
        <begin position="278"/>
        <end position="300"/>
    </location>
</feature>
<feature type="transmembrane region" description="Helical" evidence="1">
    <location>
        <begin position="14"/>
        <end position="32"/>
    </location>
</feature>
<dbReference type="InterPro" id="IPR022270">
    <property type="entry name" value="Blh_diox"/>
</dbReference>
<dbReference type="GO" id="GO:0004497">
    <property type="term" value="F:monooxygenase activity"/>
    <property type="evidence" value="ECO:0007669"/>
    <property type="project" value="UniProtKB-KW"/>
</dbReference>
<dbReference type="Pfam" id="PF15461">
    <property type="entry name" value="BCD"/>
    <property type="match status" value="1"/>
</dbReference>
<keyword evidence="3" id="KW-1185">Reference proteome</keyword>
<dbReference type="GO" id="GO:0003834">
    <property type="term" value="F:beta-carotene 15,15'-dioxygenase activity"/>
    <property type="evidence" value="ECO:0007669"/>
    <property type="project" value="UniProtKB-EC"/>
</dbReference>
<dbReference type="AlphaFoldDB" id="A0A1I6HGN9"/>
<feature type="transmembrane region" description="Helical" evidence="1">
    <location>
        <begin position="166"/>
        <end position="187"/>
    </location>
</feature>
<name>A0A1I6HGN9_9FLAO</name>
<dbReference type="STRING" id="400055.SAMN04490243_2729"/>
<protein>
    <recommendedName>
        <fullName evidence="1">Probable beta-carotene 15,15'-dioxygenase</fullName>
        <ecNumber evidence="1">1.13.11.63</ecNumber>
    </recommendedName>
</protein>
<dbReference type="NCBIfam" id="TIGR03753">
    <property type="entry name" value="blh_monoox"/>
    <property type="match status" value="1"/>
</dbReference>
<reference evidence="2 3" key="1">
    <citation type="submission" date="2016-10" db="EMBL/GenBank/DDBJ databases">
        <authorList>
            <person name="de Groot N.N."/>
        </authorList>
    </citation>
    <scope>NUCLEOTIDE SEQUENCE [LARGE SCALE GENOMIC DNA]</scope>
    <source>
        <strain evidence="2 3">DSM 21019</strain>
    </source>
</reference>
<feature type="transmembrane region" description="Helical" evidence="1">
    <location>
        <begin position="128"/>
        <end position="146"/>
    </location>
</feature>
<keyword evidence="1" id="KW-0408">Iron</keyword>
<dbReference type="HAMAP" id="MF_02093">
    <property type="entry name" value="Beta_carotene_diox"/>
    <property type="match status" value="1"/>
</dbReference>
<keyword evidence="1" id="KW-0812">Transmembrane</keyword>
<evidence type="ECO:0000313" key="3">
    <source>
        <dbReference type="Proteomes" id="UP000199534"/>
    </source>
</evidence>
<comment type="caution">
    <text evidence="1">Lacks conserved residue(s) required for the propagation of feature annotation.</text>
</comment>
<dbReference type="Proteomes" id="UP000199534">
    <property type="component" value="Unassembled WGS sequence"/>
</dbReference>
<feature type="transmembrane region" description="Helical" evidence="1">
    <location>
        <begin position="254"/>
        <end position="271"/>
    </location>
</feature>
<feature type="transmembrane region" description="Helical" evidence="1">
    <location>
        <begin position="39"/>
        <end position="59"/>
    </location>
</feature>
<keyword evidence="1" id="KW-0479">Metal-binding</keyword>
<proteinExistence type="inferred from homology"/>
<evidence type="ECO:0000256" key="1">
    <source>
        <dbReference type="HAMAP-Rule" id="MF_02093"/>
    </source>
</evidence>
<dbReference type="GO" id="GO:0010436">
    <property type="term" value="F:carotenoid dioxygenase activity"/>
    <property type="evidence" value="ECO:0007669"/>
    <property type="project" value="UniProtKB-UniRule"/>
</dbReference>
<feature type="transmembrane region" description="Helical" evidence="1">
    <location>
        <begin position="199"/>
        <end position="223"/>
    </location>
</feature>
<organism evidence="2 3">
    <name type="scientific">Robiginitalea myxolifaciens</name>
    <dbReference type="NCBI Taxonomy" id="400055"/>
    <lineage>
        <taxon>Bacteria</taxon>
        <taxon>Pseudomonadati</taxon>
        <taxon>Bacteroidota</taxon>
        <taxon>Flavobacteriia</taxon>
        <taxon>Flavobacteriales</taxon>
        <taxon>Flavobacteriaceae</taxon>
        <taxon>Robiginitalea</taxon>
    </lineage>
</organism>
<evidence type="ECO:0000313" key="2">
    <source>
        <dbReference type="EMBL" id="SFR53653.1"/>
    </source>
</evidence>
<sequence length="303" mass="34510">MNKTKKHRGQIDKLTSICVVLTFFSLWTSGFASVWAEQLIAFVLIFTFGILHGANDLFILSRLQPGVLKTKSSFQVLLIYVAVVLIAALIFYFIPAFALAFFILFSAYHFGEQHWHRKFTAAGMIRGLFFFLYGAAVLFLIFWAHFEEVNTVIGGLGVRSFPEEFYSVGFWIALAGHFLILISKLHWKRIKAVLPLELLLWAVFWIVFHNASLILSFAIYFILWHALPSLLDQIHALYGAFNRKSALQYLRSSALYWVLALTGLAVAFLTIEDTDGNFLSLFFSFLAAITFPHVVVMVLMNRS</sequence>
<keyword evidence="1" id="KW-0223">Dioxygenase</keyword>
<accession>A0A1I6HGN9</accession>